<dbReference type="AlphaFoldDB" id="A0A0A9A109"/>
<reference evidence="1" key="1">
    <citation type="submission" date="2014-09" db="EMBL/GenBank/DDBJ databases">
        <authorList>
            <person name="Magalhaes I.L.F."/>
            <person name="Oliveira U."/>
            <person name="Santos F.R."/>
            <person name="Vidigal T.H.D.A."/>
            <person name="Brescovit A.D."/>
            <person name="Santos A.J."/>
        </authorList>
    </citation>
    <scope>NUCLEOTIDE SEQUENCE</scope>
    <source>
        <tissue evidence="1">Shoot tissue taken approximately 20 cm above the soil surface</tissue>
    </source>
</reference>
<name>A0A0A9A109_ARUDO</name>
<evidence type="ECO:0000313" key="1">
    <source>
        <dbReference type="EMBL" id="JAD42685.1"/>
    </source>
</evidence>
<reference evidence="1" key="2">
    <citation type="journal article" date="2015" name="Data Brief">
        <title>Shoot transcriptome of the giant reed, Arundo donax.</title>
        <authorList>
            <person name="Barrero R.A."/>
            <person name="Guerrero F.D."/>
            <person name="Moolhuijzen P."/>
            <person name="Goolsby J.A."/>
            <person name="Tidwell J."/>
            <person name="Bellgard S.E."/>
            <person name="Bellgard M.I."/>
        </authorList>
    </citation>
    <scope>NUCLEOTIDE SEQUENCE</scope>
    <source>
        <tissue evidence="1">Shoot tissue taken approximately 20 cm above the soil surface</tissue>
    </source>
</reference>
<proteinExistence type="predicted"/>
<sequence>MANALKIVLVSALALHFDHRIQPYAPAKVPALLSNFALGVHREGQDGPRSDGREEVPCNMASKVTHLAWHPTENFIVCSANNSLYMYHT</sequence>
<accession>A0A0A9A109</accession>
<organism evidence="1">
    <name type="scientific">Arundo donax</name>
    <name type="common">Giant reed</name>
    <name type="synonym">Donax arundinaceus</name>
    <dbReference type="NCBI Taxonomy" id="35708"/>
    <lineage>
        <taxon>Eukaryota</taxon>
        <taxon>Viridiplantae</taxon>
        <taxon>Streptophyta</taxon>
        <taxon>Embryophyta</taxon>
        <taxon>Tracheophyta</taxon>
        <taxon>Spermatophyta</taxon>
        <taxon>Magnoliopsida</taxon>
        <taxon>Liliopsida</taxon>
        <taxon>Poales</taxon>
        <taxon>Poaceae</taxon>
        <taxon>PACMAD clade</taxon>
        <taxon>Arundinoideae</taxon>
        <taxon>Arundineae</taxon>
        <taxon>Arundo</taxon>
    </lineage>
</organism>
<dbReference type="EMBL" id="GBRH01255210">
    <property type="protein sequence ID" value="JAD42685.1"/>
    <property type="molecule type" value="Transcribed_RNA"/>
</dbReference>
<protein>
    <submittedName>
        <fullName evidence="1">Uncharacterized protein</fullName>
    </submittedName>
</protein>